<proteinExistence type="predicted"/>
<dbReference type="AlphaFoldDB" id="A0A2P2CEX3"/>
<evidence type="ECO:0008006" key="3">
    <source>
        <dbReference type="Google" id="ProtNLM"/>
    </source>
</evidence>
<sequence length="99" mass="10704">MVILGLLLLGIGVVAILAGVFTTDVDAAGQVTLLGVDVTPTSLFVIGVLAGAFVLWGLTVLKIGTKRELRMRREHRELSKLSEKLDRVESDRRADDETS</sequence>
<keyword evidence="1" id="KW-0812">Transmembrane</keyword>
<name>A0A2P2CEX3_9ZZZZ</name>
<evidence type="ECO:0000313" key="2">
    <source>
        <dbReference type="EMBL" id="CUR60554.1"/>
    </source>
</evidence>
<protein>
    <recommendedName>
        <fullName evidence="3">Lipopolysaccharide assembly protein A domain-containing protein</fullName>
    </recommendedName>
</protein>
<dbReference type="EMBL" id="CZKA01000078">
    <property type="protein sequence ID" value="CUR60554.1"/>
    <property type="molecule type" value="Genomic_DNA"/>
</dbReference>
<keyword evidence="1" id="KW-0472">Membrane</keyword>
<accession>A0A2P2CEX3</accession>
<feature type="transmembrane region" description="Helical" evidence="1">
    <location>
        <begin position="43"/>
        <end position="63"/>
    </location>
</feature>
<keyword evidence="1" id="KW-1133">Transmembrane helix</keyword>
<organism evidence="2">
    <name type="scientific">metagenome</name>
    <dbReference type="NCBI Taxonomy" id="256318"/>
    <lineage>
        <taxon>unclassified sequences</taxon>
        <taxon>metagenomes</taxon>
    </lineage>
</organism>
<evidence type="ECO:0000256" key="1">
    <source>
        <dbReference type="SAM" id="Phobius"/>
    </source>
</evidence>
<reference evidence="2" key="1">
    <citation type="submission" date="2015-08" db="EMBL/GenBank/DDBJ databases">
        <authorList>
            <person name="Babu N.S."/>
            <person name="Beckwith C.J."/>
            <person name="Beseler K.G."/>
            <person name="Brison A."/>
            <person name="Carone J.V."/>
            <person name="Caskin T.P."/>
            <person name="Diamond M."/>
            <person name="Durham M.E."/>
            <person name="Foxe J.M."/>
            <person name="Go M."/>
            <person name="Henderson B.A."/>
            <person name="Jones I.B."/>
            <person name="McGettigan J.A."/>
            <person name="Micheletti S.J."/>
            <person name="Nasrallah M.E."/>
            <person name="Ortiz D."/>
            <person name="Piller C.R."/>
            <person name="Privatt S.R."/>
            <person name="Schneider S.L."/>
            <person name="Sharp S."/>
            <person name="Smith T.C."/>
            <person name="Stanton J.D."/>
            <person name="Ullery H.E."/>
            <person name="Wilson R.J."/>
            <person name="Serrano M.G."/>
            <person name="Buck G."/>
            <person name="Lee V."/>
            <person name="Wang Y."/>
            <person name="Carvalho R."/>
            <person name="Voegtly L."/>
            <person name="Shi R."/>
            <person name="Duckworth R."/>
            <person name="Johnson A."/>
            <person name="Loviza R."/>
            <person name="Walstead R."/>
            <person name="Shah Z."/>
            <person name="Kiflezghi M."/>
            <person name="Wade K."/>
            <person name="Ball S.L."/>
            <person name="Bradley K.W."/>
            <person name="Asai D.J."/>
            <person name="Bowman C.A."/>
            <person name="Russell D.A."/>
            <person name="Pope W.H."/>
            <person name="Jacobs-Sera D."/>
            <person name="Hendrix R.W."/>
            <person name="Hatfull G.F."/>
        </authorList>
    </citation>
    <scope>NUCLEOTIDE SEQUENCE</scope>
</reference>
<gene>
    <name evidence="2" type="ORF">NOCA280021</name>
</gene>